<dbReference type="EMBL" id="JAERPS020000012">
    <property type="protein sequence ID" value="MBZ9613820.1"/>
    <property type="molecule type" value="Genomic_DNA"/>
</dbReference>
<gene>
    <name evidence="2" type="ORF">I4W93_019680</name>
</gene>
<reference evidence="2 3" key="2">
    <citation type="submission" date="2021-08" db="EMBL/GenBank/DDBJ databases">
        <title>Rheinheimera aquimaris sp. nov., isolated from seawater of the East Sea in Korea.</title>
        <authorList>
            <person name="Kim K.H."/>
            <person name="Wenting R."/>
            <person name="Kim K.R."/>
            <person name="Jeon C.O."/>
        </authorList>
    </citation>
    <scope>NUCLEOTIDE SEQUENCE [LARGE SCALE GENOMIC DNA]</scope>
    <source>
        <strain evidence="2 3">MA-13</strain>
    </source>
</reference>
<feature type="transmembrane region" description="Helical" evidence="1">
    <location>
        <begin position="21"/>
        <end position="39"/>
    </location>
</feature>
<sequence>MSLWQQQALKFAQLKPREKSLVFFGSLALVLYLSVIYFLEPAYQKLQLAKTQQVRATQQLQDAMQQAELFRQQLASDVNQDYRDGILALDLAQQRLNDSIKQSASHFIGAEQMVSLLRNILQNSQSVQVKSLLTSPPDAIRLPGQQESEPAVLYQHNTTLVISGSYADLLQVVQKMEKMPWLLNWAELQYKVISYPTAELALTLITVSEYEDFIRL</sequence>
<keyword evidence="1" id="KW-0812">Transmembrane</keyword>
<name>A0ABS7XF88_9GAMM</name>
<keyword evidence="1" id="KW-1133">Transmembrane helix</keyword>
<organism evidence="2 3">
    <name type="scientific">Rheinheimera maricola</name>
    <dbReference type="NCBI Taxonomy" id="2793282"/>
    <lineage>
        <taxon>Bacteria</taxon>
        <taxon>Pseudomonadati</taxon>
        <taxon>Pseudomonadota</taxon>
        <taxon>Gammaproteobacteria</taxon>
        <taxon>Chromatiales</taxon>
        <taxon>Chromatiaceae</taxon>
        <taxon>Rheinheimera</taxon>
    </lineage>
</organism>
<evidence type="ECO:0000313" key="3">
    <source>
        <dbReference type="Proteomes" id="UP000663814"/>
    </source>
</evidence>
<evidence type="ECO:0000313" key="2">
    <source>
        <dbReference type="EMBL" id="MBZ9613820.1"/>
    </source>
</evidence>
<accession>A0ABS7XF88</accession>
<dbReference type="Proteomes" id="UP000663814">
    <property type="component" value="Unassembled WGS sequence"/>
</dbReference>
<proteinExistence type="predicted"/>
<keyword evidence="3" id="KW-1185">Reference proteome</keyword>
<comment type="caution">
    <text evidence="2">The sequence shown here is derived from an EMBL/GenBank/DDBJ whole genome shotgun (WGS) entry which is preliminary data.</text>
</comment>
<evidence type="ECO:0008006" key="4">
    <source>
        <dbReference type="Google" id="ProtNLM"/>
    </source>
</evidence>
<protein>
    <recommendedName>
        <fullName evidence="4">MSHA biogenesis protein MshJ</fullName>
    </recommendedName>
</protein>
<reference evidence="2 3" key="1">
    <citation type="submission" date="2020-12" db="EMBL/GenBank/DDBJ databases">
        <authorList>
            <person name="Ruan W."/>
            <person name="Khan S.A."/>
            <person name="Jeon C.O."/>
        </authorList>
    </citation>
    <scope>NUCLEOTIDE SEQUENCE [LARGE SCALE GENOMIC DNA]</scope>
    <source>
        <strain evidence="2 3">MA-13</strain>
    </source>
</reference>
<dbReference type="RefSeq" id="WP_205313651.1">
    <property type="nucleotide sequence ID" value="NZ_JAERPS020000012.1"/>
</dbReference>
<evidence type="ECO:0000256" key="1">
    <source>
        <dbReference type="SAM" id="Phobius"/>
    </source>
</evidence>
<keyword evidence="1" id="KW-0472">Membrane</keyword>